<sequence length="112" mass="11936">MNYLLTVRDWGTLHVVCQHPSDGETIATIDAIPTTGEPATLTPDKADKVARELLTKADKVARGKLSADALTVADTPVLLAIVPDMVRKLHRAAALARAAERPPLGPHPFVIA</sequence>
<dbReference type="Proteomes" id="UP001442841">
    <property type="component" value="Chromosome"/>
</dbReference>
<protein>
    <submittedName>
        <fullName evidence="1">Uncharacterized protein</fullName>
    </submittedName>
</protein>
<dbReference type="RefSeq" id="WP_425308753.1">
    <property type="nucleotide sequence ID" value="NZ_CP154795.1"/>
</dbReference>
<evidence type="ECO:0000313" key="1">
    <source>
        <dbReference type="EMBL" id="XAN07300.1"/>
    </source>
</evidence>
<accession>A0ABZ3FRC1</accession>
<gene>
    <name evidence="1" type="ORF">AADG42_08330</name>
</gene>
<proteinExistence type="predicted"/>
<organism evidence="1 2">
    <name type="scientific">Ammonicoccus fulvus</name>
    <dbReference type="NCBI Taxonomy" id="3138240"/>
    <lineage>
        <taxon>Bacteria</taxon>
        <taxon>Bacillati</taxon>
        <taxon>Actinomycetota</taxon>
        <taxon>Actinomycetes</taxon>
        <taxon>Propionibacteriales</taxon>
        <taxon>Propionibacteriaceae</taxon>
        <taxon>Ammonicoccus</taxon>
    </lineage>
</organism>
<name>A0ABZ3FRC1_9ACTN</name>
<reference evidence="1 2" key="1">
    <citation type="submission" date="2024-04" db="EMBL/GenBank/DDBJ databases">
        <title>Isolation of an actinomycete strain from pig manure.</title>
        <authorList>
            <person name="Gong T."/>
            <person name="Yu Z."/>
            <person name="An M."/>
            <person name="Wei C."/>
            <person name="Yang W."/>
            <person name="Liu L."/>
        </authorList>
    </citation>
    <scope>NUCLEOTIDE SEQUENCE [LARGE SCALE GENOMIC DNA]</scope>
    <source>
        <strain evidence="1 2">ZF39</strain>
    </source>
</reference>
<evidence type="ECO:0000313" key="2">
    <source>
        <dbReference type="Proteomes" id="UP001442841"/>
    </source>
</evidence>
<dbReference type="EMBL" id="CP154795">
    <property type="protein sequence ID" value="XAN07300.1"/>
    <property type="molecule type" value="Genomic_DNA"/>
</dbReference>
<keyword evidence="2" id="KW-1185">Reference proteome</keyword>